<proteinExistence type="predicted"/>
<dbReference type="Pfam" id="PF10035">
    <property type="entry name" value="DUF2179"/>
    <property type="match status" value="1"/>
</dbReference>
<dbReference type="InterPro" id="IPR019264">
    <property type="entry name" value="DUF2179"/>
</dbReference>
<comment type="subcellular location">
    <subcellularLocation>
        <location evidence="1">Cell membrane</location>
        <topology evidence="1">Multi-pass membrane protein</topology>
    </subcellularLocation>
</comment>
<name>A0A5P8E6T6_9BACT</name>
<dbReference type="InterPro" id="IPR015867">
    <property type="entry name" value="N-reg_PII/ATP_PRibTrfase_C"/>
</dbReference>
<dbReference type="AlphaFoldDB" id="A0A5P8E6T6"/>
<dbReference type="InterPro" id="IPR003740">
    <property type="entry name" value="YitT"/>
</dbReference>
<dbReference type="RefSeq" id="WP_111899042.1">
    <property type="nucleotide sequence ID" value="NZ_CP033459.1"/>
</dbReference>
<evidence type="ECO:0000256" key="5">
    <source>
        <dbReference type="ARBA" id="ARBA00023136"/>
    </source>
</evidence>
<evidence type="ECO:0000256" key="6">
    <source>
        <dbReference type="SAM" id="Phobius"/>
    </source>
</evidence>
<dbReference type="CDD" id="cd16380">
    <property type="entry name" value="YitT_C"/>
    <property type="match status" value="1"/>
</dbReference>
<evidence type="ECO:0000256" key="4">
    <source>
        <dbReference type="ARBA" id="ARBA00022989"/>
    </source>
</evidence>
<keyword evidence="2" id="KW-1003">Cell membrane</keyword>
<gene>
    <name evidence="8" type="ORF">C7Y71_006240</name>
</gene>
<sequence length="329" mass="36349">MTTPRLFHPTVLQEVRDYSFITLGLLMYAVGYTCFQLPYQITGGGLAGICALLFYTTSLPVYITFFTVNIILLIMAVKVLGWKFCVKTIYGVVVLTVILAVMQDVMINYGAEHANMYEISPQHLPKLLGTQSFMACVIGSAIEGIALGLVFLHNGSTGGTDIIAAIVNKYRNVSLGQIIMLIDIFIITSALFTPIGSLEKLLYGYTTLIIASVLLDYVNDRGRQSVQFLIFSRFHEQIAEAITTETSHSVTILNGMGWYTKKDRMVVCVLARKRESTTIFRIIQSVDPTAFVSQSKVIGVFGEGFDRIKTKAKKTKKKEGESLPPPAQA</sequence>
<dbReference type="Proteomes" id="UP000249375">
    <property type="component" value="Chromosome"/>
</dbReference>
<protein>
    <submittedName>
        <fullName evidence="8">YitT family protein</fullName>
    </submittedName>
</protein>
<dbReference type="InterPro" id="IPR051461">
    <property type="entry name" value="UPF0750_membrane"/>
</dbReference>
<dbReference type="OrthoDB" id="1114876at2"/>
<dbReference type="Pfam" id="PF02588">
    <property type="entry name" value="YitT_membrane"/>
    <property type="match status" value="1"/>
</dbReference>
<evidence type="ECO:0000313" key="9">
    <source>
        <dbReference type="Proteomes" id="UP000249375"/>
    </source>
</evidence>
<accession>A0A5P8E6T6</accession>
<evidence type="ECO:0000256" key="3">
    <source>
        <dbReference type="ARBA" id="ARBA00022692"/>
    </source>
</evidence>
<reference evidence="8 9" key="1">
    <citation type="submission" date="2018-11" db="EMBL/GenBank/DDBJ databases">
        <authorList>
            <person name="Na S.W."/>
            <person name="Baik M."/>
        </authorList>
    </citation>
    <scope>NUCLEOTIDE SEQUENCE [LARGE SCALE GENOMIC DNA]</scope>
    <source>
        <strain evidence="8 9">E39</strain>
    </source>
</reference>
<evidence type="ECO:0000259" key="7">
    <source>
        <dbReference type="Pfam" id="PF10035"/>
    </source>
</evidence>
<keyword evidence="9" id="KW-1185">Reference proteome</keyword>
<dbReference type="PANTHER" id="PTHR33545:SF5">
    <property type="entry name" value="UPF0750 MEMBRANE PROTEIN YITT"/>
    <property type="match status" value="1"/>
</dbReference>
<keyword evidence="5 6" id="KW-0472">Membrane</keyword>
<keyword evidence="3 6" id="KW-0812">Transmembrane</keyword>
<evidence type="ECO:0000256" key="1">
    <source>
        <dbReference type="ARBA" id="ARBA00004651"/>
    </source>
</evidence>
<dbReference type="PANTHER" id="PTHR33545">
    <property type="entry name" value="UPF0750 MEMBRANE PROTEIN YITT-RELATED"/>
    <property type="match status" value="1"/>
</dbReference>
<dbReference type="Gene3D" id="3.30.70.120">
    <property type="match status" value="1"/>
</dbReference>
<feature type="transmembrane region" description="Helical" evidence="6">
    <location>
        <begin position="173"/>
        <end position="195"/>
    </location>
</feature>
<feature type="transmembrane region" description="Helical" evidence="6">
    <location>
        <begin position="131"/>
        <end position="152"/>
    </location>
</feature>
<keyword evidence="4 6" id="KW-1133">Transmembrane helix</keyword>
<feature type="transmembrane region" description="Helical" evidence="6">
    <location>
        <begin position="20"/>
        <end position="39"/>
    </location>
</feature>
<dbReference type="GO" id="GO:0005886">
    <property type="term" value="C:plasma membrane"/>
    <property type="evidence" value="ECO:0007669"/>
    <property type="project" value="UniProtKB-SubCell"/>
</dbReference>
<dbReference type="EMBL" id="CP033459">
    <property type="protein sequence ID" value="QFQ12646.1"/>
    <property type="molecule type" value="Genomic_DNA"/>
</dbReference>
<feature type="domain" description="DUF2179" evidence="7">
    <location>
        <begin position="248"/>
        <end position="302"/>
    </location>
</feature>
<evidence type="ECO:0000256" key="2">
    <source>
        <dbReference type="ARBA" id="ARBA00022475"/>
    </source>
</evidence>
<evidence type="ECO:0000313" key="8">
    <source>
        <dbReference type="EMBL" id="QFQ12646.1"/>
    </source>
</evidence>
<feature type="transmembrane region" description="Helical" evidence="6">
    <location>
        <begin position="59"/>
        <end position="77"/>
    </location>
</feature>
<dbReference type="KEGG" id="alq:C7Y71_006240"/>
<organism evidence="8 9">
    <name type="scientific">Pseudoprevotella muciniphila</name>
    <dbReference type="NCBI Taxonomy" id="2133944"/>
    <lineage>
        <taxon>Bacteria</taxon>
        <taxon>Pseudomonadati</taxon>
        <taxon>Bacteroidota</taxon>
        <taxon>Bacteroidia</taxon>
        <taxon>Bacteroidales</taxon>
        <taxon>Prevotellaceae</taxon>
        <taxon>Pseudoprevotella</taxon>
    </lineage>
</organism>
<feature type="transmembrane region" description="Helical" evidence="6">
    <location>
        <begin position="89"/>
        <end position="111"/>
    </location>
</feature>
<dbReference type="PIRSF" id="PIRSF006483">
    <property type="entry name" value="Membrane_protein_YitT"/>
    <property type="match status" value="1"/>
</dbReference>